<dbReference type="PANTHER" id="PTHR10849">
    <property type="entry name" value="NADH DEHYDROGENASE UBIQUINONE IRON-SULFUR PROTEIN 8, MITOCHONDRIAL"/>
    <property type="match status" value="1"/>
</dbReference>
<dbReference type="EMBL" id="JGYD01000029">
    <property type="protein sequence ID" value="KSV16130.1"/>
    <property type="molecule type" value="Genomic_DNA"/>
</dbReference>
<gene>
    <name evidence="5" type="ORF">DA01_08595</name>
</gene>
<organism evidence="5 6">
    <name type="scientific">Dehalococcoides mccartyi</name>
    <dbReference type="NCBI Taxonomy" id="61435"/>
    <lineage>
        <taxon>Bacteria</taxon>
        <taxon>Bacillati</taxon>
        <taxon>Chloroflexota</taxon>
        <taxon>Dehalococcoidia</taxon>
        <taxon>Dehalococcoidales</taxon>
        <taxon>Dehalococcoidaceae</taxon>
        <taxon>Dehalococcoides</taxon>
    </lineage>
</organism>
<accession>A0A0V8LX92</accession>
<dbReference type="RefSeq" id="WP_041223371.1">
    <property type="nucleotide sequence ID" value="NZ_AP017649.1"/>
</dbReference>
<dbReference type="eggNOG" id="COG1143">
    <property type="taxonomic scope" value="Bacteria"/>
</dbReference>
<evidence type="ECO:0000256" key="3">
    <source>
        <dbReference type="ARBA" id="ARBA00023004"/>
    </source>
</evidence>
<keyword evidence="3" id="KW-0408">Iron</keyword>
<evidence type="ECO:0000313" key="5">
    <source>
        <dbReference type="EMBL" id="KSV16130.1"/>
    </source>
</evidence>
<dbReference type="GO" id="GO:0046872">
    <property type="term" value="F:metal ion binding"/>
    <property type="evidence" value="ECO:0007669"/>
    <property type="project" value="UniProtKB-KW"/>
</dbReference>
<evidence type="ECO:0000256" key="2">
    <source>
        <dbReference type="ARBA" id="ARBA00022723"/>
    </source>
</evidence>
<dbReference type="PATRIC" id="fig|243164.10.peg.878"/>
<dbReference type="PROSITE" id="PS51379">
    <property type="entry name" value="4FE4S_FER_2"/>
    <property type="match status" value="2"/>
</dbReference>
<dbReference type="PROSITE" id="PS00198">
    <property type="entry name" value="4FE4S_FER_1"/>
    <property type="match status" value="1"/>
</dbReference>
<dbReference type="Gene3D" id="3.30.70.3270">
    <property type="match status" value="1"/>
</dbReference>
<proteinExistence type="predicted"/>
<comment type="caution">
    <text evidence="5">The sequence shown here is derived from an EMBL/GenBank/DDBJ whole genome shotgun (WGS) entry which is preliminary data.</text>
</comment>
<evidence type="ECO:0000256" key="1">
    <source>
        <dbReference type="ARBA" id="ARBA00022485"/>
    </source>
</evidence>
<sequence>MSALSNTGGGILKGMRLTFKHLFRPWITVQYPEEKLTMSKRIRGTQVIWVKETCIACLACARACPVKAINMEVSRGEDRKLKVDHMSIDFGLCVFCGLCVESCPTKTSIYMGYGYETTTYRCTNVEKAEGQSRSECRCRELILTGDELAPSATRVLSGYDRPDAAEKLAEQTLLINKKGYFER</sequence>
<dbReference type="SUPFAM" id="SSF46548">
    <property type="entry name" value="alpha-helical ferredoxin"/>
    <property type="match status" value="1"/>
</dbReference>
<dbReference type="OrthoDB" id="9803192at2"/>
<dbReference type="InterPro" id="IPR010226">
    <property type="entry name" value="NADH_quinone_OxRdtase_chainI"/>
</dbReference>
<dbReference type="InterPro" id="IPR017900">
    <property type="entry name" value="4Fe4S_Fe_S_CS"/>
</dbReference>
<dbReference type="GO" id="GO:0016020">
    <property type="term" value="C:membrane"/>
    <property type="evidence" value="ECO:0007669"/>
    <property type="project" value="InterPro"/>
</dbReference>
<dbReference type="AlphaFoldDB" id="A0A0V8LX92"/>
<reference evidence="5 6" key="1">
    <citation type="journal article" date="2015" name="Sci. Rep.">
        <title>A comparative genomics and reductive dehalogenase gene transcription study of two chloroethene-respiring bacteria, Dehalococcoides mccartyi strains MB and 11a.</title>
        <authorList>
            <person name="Low A."/>
            <person name="Shen Z."/>
            <person name="Cheng D."/>
            <person name="Rogers M.J."/>
            <person name="Lee P.K."/>
            <person name="He J."/>
        </authorList>
    </citation>
    <scope>NUCLEOTIDE SEQUENCE [LARGE SCALE GENOMIC DNA]</scope>
    <source>
        <strain evidence="5 6">MB</strain>
    </source>
</reference>
<keyword evidence="4" id="KW-0411">Iron-sulfur</keyword>
<dbReference type="InterPro" id="IPR017896">
    <property type="entry name" value="4Fe4S_Fe-S-bd"/>
</dbReference>
<evidence type="ECO:0000313" key="6">
    <source>
        <dbReference type="Proteomes" id="UP000053577"/>
    </source>
</evidence>
<dbReference type="Proteomes" id="UP000053577">
    <property type="component" value="Unassembled WGS sequence"/>
</dbReference>
<dbReference type="GeneID" id="3229769"/>
<keyword evidence="1" id="KW-0004">4Fe-4S</keyword>
<name>A0A0V8LX92_9CHLR</name>
<dbReference type="GO" id="GO:0051539">
    <property type="term" value="F:4 iron, 4 sulfur cluster binding"/>
    <property type="evidence" value="ECO:0007669"/>
    <property type="project" value="UniProtKB-KW"/>
</dbReference>
<evidence type="ECO:0000256" key="4">
    <source>
        <dbReference type="ARBA" id="ARBA00023014"/>
    </source>
</evidence>
<dbReference type="GO" id="GO:0016651">
    <property type="term" value="F:oxidoreductase activity, acting on NAD(P)H"/>
    <property type="evidence" value="ECO:0007669"/>
    <property type="project" value="InterPro"/>
</dbReference>
<keyword evidence="2" id="KW-0479">Metal-binding</keyword>
<dbReference type="Pfam" id="PF12838">
    <property type="entry name" value="Fer4_7"/>
    <property type="match status" value="1"/>
</dbReference>
<protein>
    <submittedName>
        <fullName evidence="5">(4Fe-4S)-binding protein</fullName>
    </submittedName>
</protein>